<dbReference type="Proteomes" id="UP000031563">
    <property type="component" value="Unassembled WGS sequence"/>
</dbReference>
<name>A0A0F5I2A9_BACTR</name>
<evidence type="ECO:0000313" key="2">
    <source>
        <dbReference type="Proteomes" id="UP000031563"/>
    </source>
</evidence>
<evidence type="ECO:0000313" key="1">
    <source>
        <dbReference type="EMBL" id="KKB39656.1"/>
    </source>
</evidence>
<comment type="caution">
    <text evidence="1">The sequence shown here is derived from an EMBL/GenBank/DDBJ whole genome shotgun (WGS) entry which is preliminary data.</text>
</comment>
<keyword evidence="2" id="KW-1185">Reference proteome</keyword>
<dbReference type="AlphaFoldDB" id="A0A0F5I2A9"/>
<accession>A0A0F5I2A9</accession>
<gene>
    <name evidence="1" type="ORF">QY95_02286</name>
</gene>
<dbReference type="STRING" id="1221996.QY95_02286"/>
<organism evidence="1 2">
    <name type="scientific">Bacillus thermotolerans</name>
    <name type="common">Quasibacillus thermotolerans</name>
    <dbReference type="NCBI Taxonomy" id="1221996"/>
    <lineage>
        <taxon>Bacteria</taxon>
        <taxon>Bacillati</taxon>
        <taxon>Bacillota</taxon>
        <taxon>Bacilli</taxon>
        <taxon>Bacillales</taxon>
        <taxon>Bacillaceae</taxon>
        <taxon>Bacillus</taxon>
    </lineage>
</organism>
<reference evidence="1" key="1">
    <citation type="submission" date="2015-02" db="EMBL/GenBank/DDBJ databases">
        <title>Genome Assembly of Bacillaceae bacterium MTCC 8252.</title>
        <authorList>
            <person name="Verma A."/>
            <person name="Khatri I."/>
            <person name="Mual P."/>
            <person name="Subramanian S."/>
            <person name="Krishnamurthi S."/>
        </authorList>
    </citation>
    <scope>NUCLEOTIDE SEQUENCE [LARGE SCALE GENOMIC DNA]</scope>
    <source>
        <strain evidence="1">MTCC 8252</strain>
    </source>
</reference>
<protein>
    <submittedName>
        <fullName evidence="1">Uncharacterized protein</fullName>
    </submittedName>
</protein>
<sequence>MAVIWFDFDKKTRFQRDELGDRIDGAIATVCFMNNKK</sequence>
<dbReference type="EMBL" id="JWIR02000040">
    <property type="protein sequence ID" value="KKB39656.1"/>
    <property type="molecule type" value="Genomic_DNA"/>
</dbReference>
<proteinExistence type="predicted"/>